<dbReference type="Pfam" id="PF00132">
    <property type="entry name" value="Hexapep"/>
    <property type="match status" value="2"/>
</dbReference>
<dbReference type="Proteomes" id="UP000255169">
    <property type="component" value="Unassembled WGS sequence"/>
</dbReference>
<feature type="active site" description="Proton acceptor" evidence="2">
    <location>
        <position position="141"/>
    </location>
</feature>
<reference evidence="5 6" key="2">
    <citation type="submission" date="2018-06" db="EMBL/GenBank/DDBJ databases">
        <authorList>
            <consortium name="Pathogen Informatics"/>
            <person name="Doyle S."/>
        </authorList>
    </citation>
    <scope>NUCLEOTIDE SEQUENCE [LARGE SCALE GENOMIC DNA]</scope>
    <source>
        <strain evidence="5 6">NCTC10476</strain>
    </source>
</reference>
<evidence type="ECO:0000256" key="2">
    <source>
        <dbReference type="PIRSR" id="PIRSR620019-1"/>
    </source>
</evidence>
<proteinExistence type="inferred from homology"/>
<dbReference type="Gene3D" id="2.160.10.10">
    <property type="entry name" value="Hexapeptide repeat proteins"/>
    <property type="match status" value="1"/>
</dbReference>
<feature type="binding site" evidence="3">
    <location>
        <position position="75"/>
    </location>
    <ligand>
        <name>substrate</name>
    </ligand>
</feature>
<keyword evidence="5" id="KW-0808">Transferase</keyword>
<evidence type="ECO:0000313" key="4">
    <source>
        <dbReference type="EMBL" id="CEK26120.1"/>
    </source>
</evidence>
<dbReference type="PANTHER" id="PTHR43300:SF7">
    <property type="entry name" value="UDP-N-ACETYLBACILLOSAMINE N-ACETYLTRANSFERASE"/>
    <property type="match status" value="1"/>
</dbReference>
<dbReference type="PANTHER" id="PTHR43300">
    <property type="entry name" value="ACETYLTRANSFERASE"/>
    <property type="match status" value="1"/>
</dbReference>
<dbReference type="CDD" id="cd03360">
    <property type="entry name" value="LbH_AT_putative"/>
    <property type="match status" value="1"/>
</dbReference>
<dbReference type="OrthoDB" id="9794407at2"/>
<dbReference type="SUPFAM" id="SSF51161">
    <property type="entry name" value="Trimeric LpxA-like enzymes"/>
    <property type="match status" value="1"/>
</dbReference>
<organism evidence="5 6">
    <name type="scientific">Yersinia ruckeri</name>
    <dbReference type="NCBI Taxonomy" id="29486"/>
    <lineage>
        <taxon>Bacteria</taxon>
        <taxon>Pseudomonadati</taxon>
        <taxon>Pseudomonadota</taxon>
        <taxon>Gammaproteobacteria</taxon>
        <taxon>Enterobacterales</taxon>
        <taxon>Yersiniaceae</taxon>
        <taxon>Yersinia</taxon>
    </lineage>
</organism>
<reference evidence="4" key="1">
    <citation type="journal article" date="2015" name="Genome Announc.">
        <title>Complete Genome Sequence of Yersinia ruckeri Strain CSF007-82, Etiologic Agent of Red Mouth Disease in Salmonid Fish.</title>
        <authorList>
            <person name="Nelson M.C."/>
            <person name="LaPatra S.E."/>
            <person name="Welch T.J."/>
            <person name="Graf J."/>
        </authorList>
    </citation>
    <scope>NUCLEOTIDE SEQUENCE</scope>
    <source>
        <strain evidence="4">CSF007-82</strain>
    </source>
</reference>
<dbReference type="EMBL" id="UHJG01000001">
    <property type="protein sequence ID" value="SUQ00482.1"/>
    <property type="molecule type" value="Genomic_DNA"/>
</dbReference>
<gene>
    <name evidence="5" type="primary">dapH</name>
    <name evidence="4" type="ORF">CSF007_1655</name>
    <name evidence="5" type="ORF">NCTC10476_01775</name>
</gene>
<keyword evidence="5" id="KW-0012">Acyltransferase</keyword>
<comment type="similarity">
    <text evidence="1">Belongs to the transferase hexapeptide repeat family.</text>
</comment>
<protein>
    <submittedName>
        <fullName evidence="5">2,3,4,5-tetrahydropyridine-2,6-dicarboxylate N-acetyltransferase</fullName>
        <ecNumber evidence="5">2.3.1.89</ecNumber>
    </submittedName>
    <submittedName>
        <fullName evidence="4">4-amino-6-deoxy-N-Acetyl-D-hexosaminyl-(Lipid carrier) acetyltrasferase</fullName>
    </submittedName>
</protein>
<dbReference type="RefSeq" id="WP_038241920.1">
    <property type="nucleotide sequence ID" value="NZ_CABIHT010000006.1"/>
</dbReference>
<dbReference type="PATRIC" id="fig|29486.44.peg.955"/>
<dbReference type="AlphaFoldDB" id="A0A085U9L0"/>
<keyword evidence="6" id="KW-1185">Reference proteome</keyword>
<name>A0A085U9L0_YERRU</name>
<dbReference type="EC" id="2.3.1.89" evidence="5"/>
<dbReference type="GO" id="GO:0047200">
    <property type="term" value="F:tetrahydrodipicolinate N-acetyltransferase activity"/>
    <property type="evidence" value="ECO:0007669"/>
    <property type="project" value="UniProtKB-EC"/>
</dbReference>
<evidence type="ECO:0000313" key="6">
    <source>
        <dbReference type="Proteomes" id="UP000255169"/>
    </source>
</evidence>
<dbReference type="EMBL" id="LN681231">
    <property type="protein sequence ID" value="CEK26120.1"/>
    <property type="molecule type" value="Genomic_DNA"/>
</dbReference>
<dbReference type="GeneID" id="66878105"/>
<dbReference type="InterPro" id="IPR050179">
    <property type="entry name" value="Trans_hexapeptide_repeat"/>
</dbReference>
<dbReference type="InterPro" id="IPR020019">
    <property type="entry name" value="AcTrfase_PglD-like"/>
</dbReference>
<dbReference type="InterPro" id="IPR011004">
    <property type="entry name" value="Trimer_LpxA-like_sf"/>
</dbReference>
<feature type="site" description="Increases basicity of active site His" evidence="2">
    <location>
        <position position="142"/>
    </location>
</feature>
<accession>A0A085U9L0</accession>
<dbReference type="NCBIfam" id="TIGR03570">
    <property type="entry name" value="NeuD_NnaD"/>
    <property type="match status" value="1"/>
</dbReference>
<evidence type="ECO:0000313" key="5">
    <source>
        <dbReference type="EMBL" id="SUQ00482.1"/>
    </source>
</evidence>
<sequence>MSSKPLIIIGGGGHASVLVGILKKQHRDILAIISPADISGRVSLADLPHLRGDEEIMRFAAEDVELINGVGVTPGSSLRRKVNEHFLSKGYRFATVISEDAIVSDFAVIHKGAQILTRAIIQPGAVIGSHSVVNTAATIEHDCHIGSYNFIAPGATLCGDVRTSDNVFIGAGATIIPGVHLDDGAFVSAGAVLVSSLGAGKRCYAVKTVIK</sequence>
<dbReference type="Gene3D" id="3.40.50.20">
    <property type="match status" value="1"/>
</dbReference>
<dbReference type="InterPro" id="IPR001451">
    <property type="entry name" value="Hexapep"/>
</dbReference>
<evidence type="ECO:0000256" key="3">
    <source>
        <dbReference type="PIRSR" id="PIRSR620019-2"/>
    </source>
</evidence>
<evidence type="ECO:0000256" key="1">
    <source>
        <dbReference type="ARBA" id="ARBA00007274"/>
    </source>
</evidence>